<keyword evidence="2" id="KW-0812">Transmembrane</keyword>
<dbReference type="AlphaFoldDB" id="A0A075LHS7"/>
<feature type="transmembrane region" description="Helical" evidence="2">
    <location>
        <begin position="152"/>
        <end position="180"/>
    </location>
</feature>
<feature type="transmembrane region" description="Helical" evidence="2">
    <location>
        <begin position="21"/>
        <end position="43"/>
    </location>
</feature>
<evidence type="ECO:0008006" key="5">
    <source>
        <dbReference type="Google" id="ProtNLM"/>
    </source>
</evidence>
<evidence type="ECO:0000256" key="1">
    <source>
        <dbReference type="SAM" id="Coils"/>
    </source>
</evidence>
<feature type="transmembrane region" description="Helical" evidence="2">
    <location>
        <begin position="233"/>
        <end position="253"/>
    </location>
</feature>
<keyword evidence="1" id="KW-0175">Coiled coil</keyword>
<organism evidence="3 4">
    <name type="scientific">Terribacillus saccharophilus</name>
    <dbReference type="NCBI Taxonomy" id="361277"/>
    <lineage>
        <taxon>Bacteria</taxon>
        <taxon>Bacillati</taxon>
        <taxon>Bacillota</taxon>
        <taxon>Bacilli</taxon>
        <taxon>Bacillales</taxon>
        <taxon>Bacillaceae</taxon>
        <taxon>Terribacillus</taxon>
    </lineage>
</organism>
<name>A0A075LHS7_9BACI</name>
<feature type="transmembrane region" description="Helical" evidence="2">
    <location>
        <begin position="208"/>
        <end position="226"/>
    </location>
</feature>
<dbReference type="GO" id="GO:0005886">
    <property type="term" value="C:plasma membrane"/>
    <property type="evidence" value="ECO:0007669"/>
    <property type="project" value="UniProtKB-SubCell"/>
</dbReference>
<keyword evidence="2" id="KW-0472">Membrane</keyword>
<dbReference type="GeneID" id="34222442"/>
<evidence type="ECO:0000313" key="4">
    <source>
        <dbReference type="Proteomes" id="UP000027980"/>
    </source>
</evidence>
<dbReference type="EMBL" id="CP008876">
    <property type="protein sequence ID" value="AIF65427.1"/>
    <property type="molecule type" value="Genomic_DNA"/>
</dbReference>
<accession>A0A075LHS7</accession>
<evidence type="ECO:0000313" key="3">
    <source>
        <dbReference type="EMBL" id="AIF65427.1"/>
    </source>
</evidence>
<dbReference type="RefSeq" id="WP_038557943.1">
    <property type="nucleotide sequence ID" value="NZ_CP008876.1"/>
</dbReference>
<feature type="transmembrane region" description="Helical" evidence="2">
    <location>
        <begin position="285"/>
        <end position="307"/>
    </location>
</feature>
<gene>
    <name evidence="3" type="ORF">GZ22_01305</name>
</gene>
<feature type="coiled-coil region" evidence="1">
    <location>
        <begin position="51"/>
        <end position="78"/>
    </location>
</feature>
<dbReference type="Pfam" id="PF12679">
    <property type="entry name" value="ABC2_membrane_2"/>
    <property type="match status" value="1"/>
</dbReference>
<reference evidence="3 4" key="1">
    <citation type="submission" date="2014-07" db="EMBL/GenBank/DDBJ databases">
        <title>Complete genome sequence of a moderately halophilic bacterium Terribacillus aidingensis MP602, isolated from Cryptomeria fortunei in Tianmu mountain in China.</title>
        <authorList>
            <person name="Wang Y."/>
            <person name="Lu P."/>
            <person name="Zhang L."/>
        </authorList>
    </citation>
    <scope>NUCLEOTIDE SEQUENCE [LARGE SCALE GENOMIC DNA]</scope>
    <source>
        <strain evidence="3 4">MP602</strain>
    </source>
</reference>
<keyword evidence="2" id="KW-1133">Transmembrane helix</keyword>
<dbReference type="KEGG" id="tap:GZ22_01305"/>
<dbReference type="PANTHER" id="PTHR37305">
    <property type="entry name" value="INTEGRAL MEMBRANE PROTEIN-RELATED"/>
    <property type="match status" value="1"/>
</dbReference>
<dbReference type="OrthoDB" id="8613028at2"/>
<sequence>MSKFIGLVRNEHMKTFRRLSTWIMFGIAAALLITIAAFTAYYAEDSSGDWRANTEQQMQDLQKQVENGDVEAAAVQQDLTTMQYQLDQDIAPVQSDSLAAYMESVMYYCAPFLILFIAIIAGGLVSTEFGTGTIKLLLTKTPSRFSVLTSKYVSMFITTVIFFVFFIGFSFVVGGIFFGFNGFDAKSVIFDNGETVSNNLLASTMRDYGLNFVQTLIYATIAFALSTIFRNTALAIGFSIFISMFFPTISFILSRYDWSKYILFNNVDLTVYNPGNVPAVDGMTLGFSVAVMAIYFVIIMVITWFSFMKRDVTA</sequence>
<feature type="transmembrane region" description="Helical" evidence="2">
    <location>
        <begin position="105"/>
        <end position="131"/>
    </location>
</feature>
<protein>
    <recommendedName>
        <fullName evidence="5">ABC transporter permease</fullName>
    </recommendedName>
</protein>
<evidence type="ECO:0000256" key="2">
    <source>
        <dbReference type="SAM" id="Phobius"/>
    </source>
</evidence>
<dbReference type="GO" id="GO:0140359">
    <property type="term" value="F:ABC-type transporter activity"/>
    <property type="evidence" value="ECO:0007669"/>
    <property type="project" value="InterPro"/>
</dbReference>
<dbReference type="PANTHER" id="PTHR37305:SF1">
    <property type="entry name" value="MEMBRANE PROTEIN"/>
    <property type="match status" value="1"/>
</dbReference>
<dbReference type="HOGENOM" id="CLU_050687_0_0_9"/>
<proteinExistence type="predicted"/>
<dbReference type="Proteomes" id="UP000027980">
    <property type="component" value="Chromosome"/>
</dbReference>